<comment type="caution">
    <text evidence="2">The sequence shown here is derived from an EMBL/GenBank/DDBJ whole genome shotgun (WGS) entry which is preliminary data.</text>
</comment>
<evidence type="ECO:0000256" key="1">
    <source>
        <dbReference type="SAM" id="MobiDB-lite"/>
    </source>
</evidence>
<accession>A0A8S2KJD9</accession>
<feature type="compositionally biased region" description="Acidic residues" evidence="1">
    <location>
        <begin position="1357"/>
        <end position="1370"/>
    </location>
</feature>
<dbReference type="PANTHER" id="PTHR47018:SF3">
    <property type="entry name" value="MYCBP-ASSOCIATED PROTEIN"/>
    <property type="match status" value="1"/>
</dbReference>
<name>A0A8S2KJD9_9BILA</name>
<sequence>MTPPTVSRTYLLNSFLNALTATNLETLDRLDEEVFTFIANQLNLKWPVQRHWLKTVWKNNTSNIKTEATELYNASKQDAEDDSAQLASHASSTYKERPKCCVCNSRTVLTKKSPLLDYVETNVPSSSNNESIMMDHDYSATQFTPISNRQPRRPIAIKSTVRKIISSMSFFSSPKSREHETRNMAVESHTQQSLQLIPLMNANYPHSDETELIHSHTPASITLTPTSVTTSGEHTFPTNDSVGLIETGSELCGNPSFSSTPTLQRRFSKSKLKMAPQVSNKNTVTDDTPTPLTSSSGLVIFESAFDELCDWLIGILNTGTIVSMMTIQQKYSQILNLRNNKITDSIVRPLYIRKRLENRFCDLLHFETPSDKKGTLSAYIRLSISKSKETPYSVLNRDMSNEGTRDRKDSETLFDTIRILRNHITIGHQTLKTFNSKTEKLASFTADDFWACAPMLLRNVFGLITIGLKDSTREDSKSSSSFDEGKSAAMALNLSDFAKSHKIKDSYNGKDPFSNIFVMPGDFHIMKNYMILIWLVLDGIGIDDLFGHIYHGATLRSILNVSHFNKSFRCVKLLYTSLYILLIEQFYISLTLSSDPPTMHALKQIQSILSQPPNPTVEGSKLSWFDYLVMTLNSLNVMELFKKWCTDYSAKSITFRFWTFILFNLLEPIIKLYLSIRTVNFDSRNAAISLIVPMFFGQKRRNYAPLGARHIADLQQASSYLLNNLSTYGKGRGGITGHFNMDLIDKWTQSFAFRALLSHVTSEICGYETATNNLDSHIECSPSRLAVDITDLQLILSKLKPQNLFLGASNQVRTLFTGKIIHSDIIDNICSSYKRGFDLMKSYIEDRLLISKVKIEDKIDFGKVLRLTDSDKYTCSTTTSKKEKSLTCNQVESFIRQIFLIAQSRSIKLNTIFMHEFTHQPFSLANKKDPSLLYQSIKAVLQKFLQEKFHSAFLPVDGQIHDPTSSALVIDGGQLLQQSPPRESKKPIKYYASELISPNSKQLKRFIERHSSHSVQYNMNKDSILPIGEEYNKLLQSNRAVVARAVRDSWLKLSSKIPEDNYMLVAGPDEKVYLLTANMCAMVNELTSNHIEADTRIFLHVKHISSFNNFVQVVILASDTDIIVLAIGFASEYKIKLYVHSSPSRKKLAKYIDCSLIAQECCDYYKFHPLILIALHALSGCDTTSFIRNISKQKIFRTFFEKPSDYFDLFDLYKLPTSSESFASAERLLIKCMNSSLSSLDEVRTNQAITHLRSKSSEFFLNALLPTTNAFQYHCKRVSVQCNIWFQSLYQNIEYPSLIGNGYVLVDDEIKVEWKSTPSMPDTNSIDSDEEDDINNELQMTNNNNSISSQDVSSEYEWSDDEDEVTDVRS</sequence>
<evidence type="ECO:0000313" key="3">
    <source>
        <dbReference type="Proteomes" id="UP000681722"/>
    </source>
</evidence>
<dbReference type="Proteomes" id="UP000681722">
    <property type="component" value="Unassembled WGS sequence"/>
</dbReference>
<gene>
    <name evidence="2" type="ORF">SRO942_LOCUS17621</name>
</gene>
<protein>
    <submittedName>
        <fullName evidence="2">Uncharacterized protein</fullName>
    </submittedName>
</protein>
<organism evidence="2 3">
    <name type="scientific">Didymodactylos carnosus</name>
    <dbReference type="NCBI Taxonomy" id="1234261"/>
    <lineage>
        <taxon>Eukaryota</taxon>
        <taxon>Metazoa</taxon>
        <taxon>Spiralia</taxon>
        <taxon>Gnathifera</taxon>
        <taxon>Rotifera</taxon>
        <taxon>Eurotatoria</taxon>
        <taxon>Bdelloidea</taxon>
        <taxon>Philodinida</taxon>
        <taxon>Philodinidae</taxon>
        <taxon>Didymodactylos</taxon>
    </lineage>
</organism>
<proteinExistence type="predicted"/>
<feature type="compositionally biased region" description="Polar residues" evidence="1">
    <location>
        <begin position="1338"/>
        <end position="1350"/>
    </location>
</feature>
<reference evidence="2" key="1">
    <citation type="submission" date="2021-02" db="EMBL/GenBank/DDBJ databases">
        <authorList>
            <person name="Nowell W R."/>
        </authorList>
    </citation>
    <scope>NUCLEOTIDE SEQUENCE</scope>
</reference>
<feature type="region of interest" description="Disordered" evidence="1">
    <location>
        <begin position="269"/>
        <end position="289"/>
    </location>
</feature>
<dbReference type="OrthoDB" id="5982857at2759"/>
<dbReference type="PANTHER" id="PTHR47018">
    <property type="entry name" value="CXC DOMAIN-CONTAINING PROTEIN-RELATED"/>
    <property type="match status" value="1"/>
</dbReference>
<dbReference type="EMBL" id="CAJOBC010004890">
    <property type="protein sequence ID" value="CAF3844261.1"/>
    <property type="molecule type" value="Genomic_DNA"/>
</dbReference>
<evidence type="ECO:0000313" key="2">
    <source>
        <dbReference type="EMBL" id="CAF3844261.1"/>
    </source>
</evidence>
<feature type="region of interest" description="Disordered" evidence="1">
    <location>
        <begin position="1316"/>
        <end position="1370"/>
    </location>
</feature>